<dbReference type="EMBL" id="FN654287">
    <property type="protein sequence ID" value="CBY30899.1"/>
    <property type="molecule type" value="Genomic_DNA"/>
</dbReference>
<dbReference type="SUPFAM" id="SSF47954">
    <property type="entry name" value="Cyclin-like"/>
    <property type="match status" value="1"/>
</dbReference>
<organism evidence="3">
    <name type="scientific">Oikopleura dioica</name>
    <name type="common">Tunicate</name>
    <dbReference type="NCBI Taxonomy" id="34765"/>
    <lineage>
        <taxon>Eukaryota</taxon>
        <taxon>Metazoa</taxon>
        <taxon>Chordata</taxon>
        <taxon>Tunicata</taxon>
        <taxon>Appendicularia</taxon>
        <taxon>Copelata</taxon>
        <taxon>Oikopleuridae</taxon>
        <taxon>Oikopleura</taxon>
    </lineage>
</organism>
<protein>
    <recommendedName>
        <fullName evidence="2">Cyclin-like domain-containing protein</fullName>
    </recommendedName>
</protein>
<feature type="domain" description="Cyclin-like" evidence="2">
    <location>
        <begin position="98"/>
        <end position="184"/>
    </location>
</feature>
<sequence length="338" mass="38454">MYLEKDAEIIRLSKLWTLNISAESCFLPLPNKTEKSLRISMARSNKDSVPLRRLALNLKAIVAKQKEEWKTCESNVNAASESSDSDFVSIEDRENTCRWLLDVAESLKMSPDTVALCFCVFDRVLNVLKVRTRLVRVLAAACLSLSAKYTEDEARESFARSLCTAAGFTFSRKDLLRMELLVCTKLDWQINQSTSIDFLYAFMDIVGNGPDFPSQQKRITIAEFLCSRLVDWKLAQLPSLEVAFGCLMVTFGGRATIRLRRLLALHGYATNTHLIDQTYRLLKPYAKMELKLISRLIQRGVEDETEDDIFSSVKKLLNHGQLEPIPFGQMTFAEILRC</sequence>
<keyword evidence="1" id="KW-0195">Cyclin</keyword>
<dbReference type="PANTHER" id="PTHR10177">
    <property type="entry name" value="CYCLINS"/>
    <property type="match status" value="1"/>
</dbReference>
<evidence type="ECO:0000259" key="2">
    <source>
        <dbReference type="SMART" id="SM00385"/>
    </source>
</evidence>
<dbReference type="Gene3D" id="1.10.472.10">
    <property type="entry name" value="Cyclin-like"/>
    <property type="match status" value="1"/>
</dbReference>
<name>E4Y5J9_OIKDI</name>
<dbReference type="Pfam" id="PF00134">
    <property type="entry name" value="Cyclin_N"/>
    <property type="match status" value="1"/>
</dbReference>
<proteinExistence type="inferred from homology"/>
<evidence type="ECO:0000313" key="3">
    <source>
        <dbReference type="EMBL" id="CBY30899.1"/>
    </source>
</evidence>
<dbReference type="SMART" id="SM00385">
    <property type="entry name" value="CYCLIN"/>
    <property type="match status" value="1"/>
</dbReference>
<evidence type="ECO:0000256" key="1">
    <source>
        <dbReference type="RuleBase" id="RU000383"/>
    </source>
</evidence>
<dbReference type="InterPro" id="IPR036915">
    <property type="entry name" value="Cyclin-like_sf"/>
</dbReference>
<dbReference type="AlphaFoldDB" id="E4Y5J9"/>
<gene>
    <name evidence="3" type="ORF">GSOID_T00018845001</name>
</gene>
<reference evidence="3" key="1">
    <citation type="journal article" date="2010" name="Science">
        <title>Plasticity of animal genome architecture unmasked by rapid evolution of a pelagic tunicate.</title>
        <authorList>
            <person name="Denoeud F."/>
            <person name="Henriet S."/>
            <person name="Mungpakdee S."/>
            <person name="Aury J.M."/>
            <person name="Da Silva C."/>
            <person name="Brinkmann H."/>
            <person name="Mikhaleva J."/>
            <person name="Olsen L.C."/>
            <person name="Jubin C."/>
            <person name="Canestro C."/>
            <person name="Bouquet J.M."/>
            <person name="Danks G."/>
            <person name="Poulain J."/>
            <person name="Campsteijn C."/>
            <person name="Adamski M."/>
            <person name="Cross I."/>
            <person name="Yadetie F."/>
            <person name="Muffato M."/>
            <person name="Louis A."/>
            <person name="Butcher S."/>
            <person name="Tsagkogeorga G."/>
            <person name="Konrad A."/>
            <person name="Singh S."/>
            <person name="Jensen M.F."/>
            <person name="Cong E.H."/>
            <person name="Eikeseth-Otteraa H."/>
            <person name="Noel B."/>
            <person name="Anthouard V."/>
            <person name="Porcel B.M."/>
            <person name="Kachouri-Lafond R."/>
            <person name="Nishino A."/>
            <person name="Ugolini M."/>
            <person name="Chourrout P."/>
            <person name="Nishida H."/>
            <person name="Aasland R."/>
            <person name="Huzurbazar S."/>
            <person name="Westhof E."/>
            <person name="Delsuc F."/>
            <person name="Lehrach H."/>
            <person name="Reinhardt R."/>
            <person name="Weissenbach J."/>
            <person name="Roy S.W."/>
            <person name="Artiguenave F."/>
            <person name="Postlethwait J.H."/>
            <person name="Manak J.R."/>
            <person name="Thompson E.M."/>
            <person name="Jaillon O."/>
            <person name="Du Pasquier L."/>
            <person name="Boudinot P."/>
            <person name="Liberles D.A."/>
            <person name="Volff J.N."/>
            <person name="Philippe H."/>
            <person name="Lenhard B."/>
            <person name="Roest Crollius H."/>
            <person name="Wincker P."/>
            <person name="Chourrout D."/>
        </authorList>
    </citation>
    <scope>NUCLEOTIDE SEQUENCE [LARGE SCALE GENOMIC DNA]</scope>
</reference>
<accession>E4Y5J9</accession>
<comment type="similarity">
    <text evidence="1">Belongs to the cyclin family.</text>
</comment>
<dbReference type="InterPro" id="IPR013763">
    <property type="entry name" value="Cyclin-like_dom"/>
</dbReference>
<dbReference type="Proteomes" id="UP000011014">
    <property type="component" value="Unassembled WGS sequence"/>
</dbReference>
<dbReference type="InterPro" id="IPR006671">
    <property type="entry name" value="Cyclin_N"/>
</dbReference>
<dbReference type="InterPro" id="IPR039361">
    <property type="entry name" value="Cyclin"/>
</dbReference>